<dbReference type="PANTHER" id="PTHR30346:SF29">
    <property type="entry name" value="LYSR SUBSTRATE-BINDING"/>
    <property type="match status" value="1"/>
</dbReference>
<evidence type="ECO:0000256" key="1">
    <source>
        <dbReference type="ARBA" id="ARBA00009437"/>
    </source>
</evidence>
<comment type="similarity">
    <text evidence="1">Belongs to the LysR transcriptional regulatory family.</text>
</comment>
<organism evidence="6 7">
    <name type="scientific">Terrabacter aeriphilus</name>
    <dbReference type="NCBI Taxonomy" id="515662"/>
    <lineage>
        <taxon>Bacteria</taxon>
        <taxon>Bacillati</taxon>
        <taxon>Actinomycetota</taxon>
        <taxon>Actinomycetes</taxon>
        <taxon>Micrococcales</taxon>
        <taxon>Intrasporangiaceae</taxon>
        <taxon>Terrabacter</taxon>
    </lineage>
</organism>
<evidence type="ECO:0000256" key="4">
    <source>
        <dbReference type="ARBA" id="ARBA00023163"/>
    </source>
</evidence>
<evidence type="ECO:0000256" key="2">
    <source>
        <dbReference type="ARBA" id="ARBA00023015"/>
    </source>
</evidence>
<dbReference type="InterPro" id="IPR005119">
    <property type="entry name" value="LysR_subst-bd"/>
</dbReference>
<dbReference type="CDD" id="cd08423">
    <property type="entry name" value="PBP2_LTTR_like_6"/>
    <property type="match status" value="1"/>
</dbReference>
<keyword evidence="2" id="KW-0805">Transcription regulation</keyword>
<accession>A0ABP9IZJ2</accession>
<dbReference type="SUPFAM" id="SSF53850">
    <property type="entry name" value="Periplasmic binding protein-like II"/>
    <property type="match status" value="1"/>
</dbReference>
<keyword evidence="7" id="KW-1185">Reference proteome</keyword>
<comment type="caution">
    <text evidence="6">The sequence shown here is derived from an EMBL/GenBank/DDBJ whole genome shotgun (WGS) entry which is preliminary data.</text>
</comment>
<dbReference type="EMBL" id="BAABIW010000001">
    <property type="protein sequence ID" value="GAA5015428.1"/>
    <property type="molecule type" value="Genomic_DNA"/>
</dbReference>
<evidence type="ECO:0000313" key="6">
    <source>
        <dbReference type="EMBL" id="GAA5015428.1"/>
    </source>
</evidence>
<name>A0ABP9IZJ2_9MICO</name>
<dbReference type="InterPro" id="IPR036390">
    <property type="entry name" value="WH_DNA-bd_sf"/>
</dbReference>
<feature type="domain" description="HTH lysR-type" evidence="5">
    <location>
        <begin position="2"/>
        <end position="59"/>
    </location>
</feature>
<reference evidence="7" key="1">
    <citation type="journal article" date="2019" name="Int. J. Syst. Evol. Microbiol.">
        <title>The Global Catalogue of Microorganisms (GCM) 10K type strain sequencing project: providing services to taxonomists for standard genome sequencing and annotation.</title>
        <authorList>
            <consortium name="The Broad Institute Genomics Platform"/>
            <consortium name="The Broad Institute Genome Sequencing Center for Infectious Disease"/>
            <person name="Wu L."/>
            <person name="Ma J."/>
        </authorList>
    </citation>
    <scope>NUCLEOTIDE SEQUENCE [LARGE SCALE GENOMIC DNA]</scope>
    <source>
        <strain evidence="7">JCM 17687</strain>
    </source>
</reference>
<gene>
    <name evidence="6" type="ORF">GCM10023258_00160</name>
</gene>
<keyword evidence="3" id="KW-0238">DNA-binding</keyword>
<dbReference type="Pfam" id="PF03466">
    <property type="entry name" value="LysR_substrate"/>
    <property type="match status" value="1"/>
</dbReference>
<dbReference type="Proteomes" id="UP001500427">
    <property type="component" value="Unassembled WGS sequence"/>
</dbReference>
<sequence length="304" mass="32159">MIDPVALRSLVAVETHGSVGSAAAALDYTPSAVSQQIKRLESQTGVQLLERQGRGVLLTEAGRTLTESARDLLAHLERLESRLHDASGAVVGTVRLATFATAYRGIVVGALGRLRTAAPGVALRPDEIDPFDAVDAVASGSHDLALVHNWEPLPLAIPDHLEVRHLGRDRADVLLHVGHPLAGRTSIGVHDVLDESWASVAPGSICHQWLQKMHADVGRAPRIAHVALEFATHVALVDRGEAIALVPRLGRGPLPEGVVAVPIVDPVSERTVSLVWRRTMTEGPALAAAVEALAAEGSRELVAI</sequence>
<dbReference type="InterPro" id="IPR000847">
    <property type="entry name" value="LysR_HTH_N"/>
</dbReference>
<dbReference type="PROSITE" id="PS50931">
    <property type="entry name" value="HTH_LYSR"/>
    <property type="match status" value="1"/>
</dbReference>
<dbReference type="Gene3D" id="3.40.190.10">
    <property type="entry name" value="Periplasmic binding protein-like II"/>
    <property type="match status" value="2"/>
</dbReference>
<protein>
    <submittedName>
        <fullName evidence="6">LysR family transcriptional regulator</fullName>
    </submittedName>
</protein>
<dbReference type="InterPro" id="IPR036388">
    <property type="entry name" value="WH-like_DNA-bd_sf"/>
</dbReference>
<evidence type="ECO:0000259" key="5">
    <source>
        <dbReference type="PROSITE" id="PS50931"/>
    </source>
</evidence>
<evidence type="ECO:0000256" key="3">
    <source>
        <dbReference type="ARBA" id="ARBA00023125"/>
    </source>
</evidence>
<proteinExistence type="inferred from homology"/>
<dbReference type="SUPFAM" id="SSF46785">
    <property type="entry name" value="Winged helix' DNA-binding domain"/>
    <property type="match status" value="1"/>
</dbReference>
<dbReference type="Gene3D" id="1.10.10.10">
    <property type="entry name" value="Winged helix-like DNA-binding domain superfamily/Winged helix DNA-binding domain"/>
    <property type="match status" value="1"/>
</dbReference>
<dbReference type="RefSeq" id="WP_345505379.1">
    <property type="nucleotide sequence ID" value="NZ_BAABIW010000001.1"/>
</dbReference>
<dbReference type="PANTHER" id="PTHR30346">
    <property type="entry name" value="TRANSCRIPTIONAL DUAL REGULATOR HCAR-RELATED"/>
    <property type="match status" value="1"/>
</dbReference>
<keyword evidence="4" id="KW-0804">Transcription</keyword>
<dbReference type="Pfam" id="PF00126">
    <property type="entry name" value="HTH_1"/>
    <property type="match status" value="1"/>
</dbReference>
<evidence type="ECO:0000313" key="7">
    <source>
        <dbReference type="Proteomes" id="UP001500427"/>
    </source>
</evidence>